<accession>A0A803LZ52</accession>
<evidence type="ECO:0000256" key="1">
    <source>
        <dbReference type="SAM" id="MobiDB-lite"/>
    </source>
</evidence>
<dbReference type="Gramene" id="AUR62020753-RA">
    <property type="protein sequence ID" value="AUR62020753-RA:cds"/>
    <property type="gene ID" value="AUR62020753"/>
</dbReference>
<evidence type="ECO:0000313" key="3">
    <source>
        <dbReference type="Proteomes" id="UP000596660"/>
    </source>
</evidence>
<feature type="region of interest" description="Disordered" evidence="1">
    <location>
        <begin position="81"/>
        <end position="105"/>
    </location>
</feature>
<name>A0A803LZ52_CHEQI</name>
<dbReference type="Proteomes" id="UP000596660">
    <property type="component" value="Unplaced"/>
</dbReference>
<protein>
    <submittedName>
        <fullName evidence="2">Uncharacterized protein</fullName>
    </submittedName>
</protein>
<dbReference type="EnsemblPlants" id="AUR62020753-RA">
    <property type="protein sequence ID" value="AUR62020753-RA:cds"/>
    <property type="gene ID" value="AUR62020753"/>
</dbReference>
<reference evidence="2" key="2">
    <citation type="submission" date="2021-03" db="UniProtKB">
        <authorList>
            <consortium name="EnsemblPlants"/>
        </authorList>
    </citation>
    <scope>IDENTIFICATION</scope>
</reference>
<dbReference type="AlphaFoldDB" id="A0A803LZ52"/>
<proteinExistence type="predicted"/>
<organism evidence="2 3">
    <name type="scientific">Chenopodium quinoa</name>
    <name type="common">Quinoa</name>
    <dbReference type="NCBI Taxonomy" id="63459"/>
    <lineage>
        <taxon>Eukaryota</taxon>
        <taxon>Viridiplantae</taxon>
        <taxon>Streptophyta</taxon>
        <taxon>Embryophyta</taxon>
        <taxon>Tracheophyta</taxon>
        <taxon>Spermatophyta</taxon>
        <taxon>Magnoliopsida</taxon>
        <taxon>eudicotyledons</taxon>
        <taxon>Gunneridae</taxon>
        <taxon>Pentapetalae</taxon>
        <taxon>Caryophyllales</taxon>
        <taxon>Chenopodiaceae</taxon>
        <taxon>Chenopodioideae</taxon>
        <taxon>Atripliceae</taxon>
        <taxon>Chenopodium</taxon>
    </lineage>
</organism>
<evidence type="ECO:0000313" key="2">
    <source>
        <dbReference type="EnsemblPlants" id="AUR62020753-RA:cds"/>
    </source>
</evidence>
<sequence length="166" mass="16941">MSSQGIFGTQVPAQPGGSFAANTSGFFGNSAMRGQGSLFPAQAGGSTFTPHAVGFNNIGMNSQGPQVPVQTGGAPITSNTGGFGNSGINSQGSQLPSTSSVSLHTQTPAVNNSTTIFNGFVAANGSQQTTDNNPPEISAVDASIWLKQEWKLGEIPEQPPPEAYVR</sequence>
<keyword evidence="3" id="KW-1185">Reference proteome</keyword>
<reference evidence="2" key="1">
    <citation type="journal article" date="2017" name="Nature">
        <title>The genome of Chenopodium quinoa.</title>
        <authorList>
            <person name="Jarvis D.E."/>
            <person name="Ho Y.S."/>
            <person name="Lightfoot D.J."/>
            <person name="Schmoeckel S.M."/>
            <person name="Li B."/>
            <person name="Borm T.J.A."/>
            <person name="Ohyanagi H."/>
            <person name="Mineta K."/>
            <person name="Michell C.T."/>
            <person name="Saber N."/>
            <person name="Kharbatia N.M."/>
            <person name="Rupper R.R."/>
            <person name="Sharp A.R."/>
            <person name="Dally N."/>
            <person name="Boughton B.A."/>
            <person name="Woo Y.H."/>
            <person name="Gao G."/>
            <person name="Schijlen E.G.W.M."/>
            <person name="Guo X."/>
            <person name="Momin A.A."/>
            <person name="Negrao S."/>
            <person name="Al-Babili S."/>
            <person name="Gehring C."/>
            <person name="Roessner U."/>
            <person name="Jung C."/>
            <person name="Murphy K."/>
            <person name="Arold S.T."/>
            <person name="Gojobori T."/>
            <person name="van der Linden C.G."/>
            <person name="van Loo E.N."/>
            <person name="Jellen E.N."/>
            <person name="Maughan P.J."/>
            <person name="Tester M."/>
        </authorList>
    </citation>
    <scope>NUCLEOTIDE SEQUENCE [LARGE SCALE GENOMIC DNA]</scope>
    <source>
        <strain evidence="2">cv. PI 614886</strain>
    </source>
</reference>